<name>A0A6C0BJ41_9ZZZZ</name>
<evidence type="ECO:0000313" key="2">
    <source>
        <dbReference type="EMBL" id="QHS91353.1"/>
    </source>
</evidence>
<organism evidence="2">
    <name type="scientific">viral metagenome</name>
    <dbReference type="NCBI Taxonomy" id="1070528"/>
    <lineage>
        <taxon>unclassified sequences</taxon>
        <taxon>metagenomes</taxon>
        <taxon>organismal metagenomes</taxon>
    </lineage>
</organism>
<proteinExistence type="predicted"/>
<sequence>MKILIIISIFCIVALYYLYQTEGFENPIDPVLQKKYSAFVAFYNPFLINWEKAIVTSIGLDTPVKELTDPSQVGSGSAFKGPTRAEMNMYIQKLEKTLNKPFPLITDALPSTLDSTMITELPQRVSMNPSSYQNALQWMNASLSAAHQEMEAMKKSPEGFDVMDKYQLIEGFDNCAQYSKCMDIYNEQQLEKEKEKIQVLENKLDNINNNSMIQSEAKKNIALIQKSKEIEAQAKSGDLLNQFELSNDDSSPSLVKPSGVDKLANMKKNNPKEYAKNEKNNGQMLGLGTLLNSISNTLR</sequence>
<dbReference type="EMBL" id="MN739159">
    <property type="protein sequence ID" value="QHS91353.1"/>
    <property type="molecule type" value="Genomic_DNA"/>
</dbReference>
<feature type="region of interest" description="Disordered" evidence="1">
    <location>
        <begin position="243"/>
        <end position="265"/>
    </location>
</feature>
<dbReference type="AlphaFoldDB" id="A0A6C0BJ41"/>
<reference evidence="2" key="1">
    <citation type="journal article" date="2020" name="Nature">
        <title>Giant virus diversity and host interactions through global metagenomics.</title>
        <authorList>
            <person name="Schulz F."/>
            <person name="Roux S."/>
            <person name="Paez-Espino D."/>
            <person name="Jungbluth S."/>
            <person name="Walsh D.A."/>
            <person name="Denef V.J."/>
            <person name="McMahon K.D."/>
            <person name="Konstantinidis K.T."/>
            <person name="Eloe-Fadrosh E.A."/>
            <person name="Kyrpides N.C."/>
            <person name="Woyke T."/>
        </authorList>
    </citation>
    <scope>NUCLEOTIDE SEQUENCE</scope>
    <source>
        <strain evidence="2">GVMAG-M-3300013004-44</strain>
    </source>
</reference>
<accession>A0A6C0BJ41</accession>
<feature type="compositionally biased region" description="Polar residues" evidence="1">
    <location>
        <begin position="243"/>
        <end position="253"/>
    </location>
</feature>
<protein>
    <submittedName>
        <fullName evidence="2">Uncharacterized protein</fullName>
    </submittedName>
</protein>
<evidence type="ECO:0000256" key="1">
    <source>
        <dbReference type="SAM" id="MobiDB-lite"/>
    </source>
</evidence>